<dbReference type="Proteomes" id="UP000017944">
    <property type="component" value="Unassembled WGS sequence"/>
</dbReference>
<keyword evidence="2" id="KW-0067">ATP-binding</keyword>
<dbReference type="InterPro" id="IPR003439">
    <property type="entry name" value="ABC_transporter-like_ATP-bd"/>
</dbReference>
<protein>
    <submittedName>
        <fullName evidence="2">ABC transporter ATP-binding protein</fullName>
    </submittedName>
</protein>
<evidence type="ECO:0000313" key="2">
    <source>
        <dbReference type="EMBL" id="ESU78224.1"/>
    </source>
</evidence>
<dbReference type="PANTHER" id="PTHR24220">
    <property type="entry name" value="IMPORT ATP-BINDING PROTEIN"/>
    <property type="match status" value="1"/>
</dbReference>
<dbReference type="GO" id="GO:0005886">
    <property type="term" value="C:plasma membrane"/>
    <property type="evidence" value="ECO:0007669"/>
    <property type="project" value="TreeGrafter"/>
</dbReference>
<proteinExistence type="predicted"/>
<reference evidence="2 3" key="1">
    <citation type="submission" date="2013-10" db="EMBL/GenBank/DDBJ databases">
        <title>Draft genomes and the virulence plasmids of Sd1617 vaccine constructs: WRSd3 and WRSd5.</title>
        <authorList>
            <person name="Aksomboon Vongsawan A."/>
            <person name="Venkatesan M.M."/>
            <person name="Vaisvil B."/>
            <person name="Emel G."/>
            <person name="Kepatral V."/>
            <person name="Sethabutr O."/>
            <person name="Serichantalergs O."/>
            <person name="Mason C."/>
        </authorList>
    </citation>
    <scope>NUCLEOTIDE SEQUENCE [LARGE SCALE GENOMIC DNA]</scope>
    <source>
        <strain evidence="2 3">WRSd3</strain>
    </source>
</reference>
<gene>
    <name evidence="2" type="ORF">WRSd3_03024</name>
</gene>
<evidence type="ECO:0000313" key="3">
    <source>
        <dbReference type="Proteomes" id="UP000017944"/>
    </source>
</evidence>
<organism evidence="2 3">
    <name type="scientific">Shigella dysenteriae WRSd3</name>
    <dbReference type="NCBI Taxonomy" id="1401327"/>
    <lineage>
        <taxon>Bacteria</taxon>
        <taxon>Pseudomonadati</taxon>
        <taxon>Pseudomonadota</taxon>
        <taxon>Gammaproteobacteria</taxon>
        <taxon>Enterobacterales</taxon>
        <taxon>Enterobacteriaceae</taxon>
        <taxon>Shigella</taxon>
    </lineage>
</organism>
<dbReference type="InterPro" id="IPR015854">
    <property type="entry name" value="ABC_transpr_LolD-like"/>
</dbReference>
<dbReference type="SUPFAM" id="SSF52540">
    <property type="entry name" value="P-loop containing nucleoside triphosphate hydrolases"/>
    <property type="match status" value="1"/>
</dbReference>
<dbReference type="Gene3D" id="3.40.50.300">
    <property type="entry name" value="P-loop containing nucleotide triphosphate hydrolases"/>
    <property type="match status" value="1"/>
</dbReference>
<dbReference type="InterPro" id="IPR027417">
    <property type="entry name" value="P-loop_NTPase"/>
</dbReference>
<dbReference type="PANTHER" id="PTHR24220:SF684">
    <property type="entry name" value="FE(3+) IONS IMPORT ATP-BINDING PROTEIN FBPC"/>
    <property type="match status" value="1"/>
</dbReference>
<dbReference type="PATRIC" id="fig|1401327.3.peg.2814"/>
<sequence>MRHRHPATLSGGETQRVVIACAIAMQPKLLILDEAFSRLTPQASEMLLQRLQHWAFARGSLIILFERHRTPFLNYCQQAWQLQNGALQPLC</sequence>
<evidence type="ECO:0000259" key="1">
    <source>
        <dbReference type="Pfam" id="PF00005"/>
    </source>
</evidence>
<name>A0A090NET5_SHIDY</name>
<comment type="caution">
    <text evidence="2">The sequence shown here is derived from an EMBL/GenBank/DDBJ whole genome shotgun (WGS) entry which is preliminary data.</text>
</comment>
<accession>A0A090NET5</accession>
<dbReference type="GO" id="GO:0016887">
    <property type="term" value="F:ATP hydrolysis activity"/>
    <property type="evidence" value="ECO:0007669"/>
    <property type="project" value="InterPro"/>
</dbReference>
<keyword evidence="2" id="KW-0547">Nucleotide-binding</keyword>
<dbReference type="EMBL" id="AXUT01000259">
    <property type="protein sequence ID" value="ESU78224.1"/>
    <property type="molecule type" value="Genomic_DNA"/>
</dbReference>
<dbReference type="GO" id="GO:0005524">
    <property type="term" value="F:ATP binding"/>
    <property type="evidence" value="ECO:0007669"/>
    <property type="project" value="UniProtKB-KW"/>
</dbReference>
<dbReference type="AlphaFoldDB" id="A0A090NET5"/>
<feature type="domain" description="ABC transporter" evidence="1">
    <location>
        <begin position="4"/>
        <end position="36"/>
    </location>
</feature>
<dbReference type="Pfam" id="PF00005">
    <property type="entry name" value="ABC_tran"/>
    <property type="match status" value="1"/>
</dbReference>
<dbReference type="GO" id="GO:0022857">
    <property type="term" value="F:transmembrane transporter activity"/>
    <property type="evidence" value="ECO:0007669"/>
    <property type="project" value="TreeGrafter"/>
</dbReference>